<evidence type="ECO:0000256" key="3">
    <source>
        <dbReference type="ARBA" id="ARBA00022525"/>
    </source>
</evidence>
<feature type="non-terminal residue" evidence="6">
    <location>
        <position position="1"/>
    </location>
</feature>
<reference evidence="6" key="1">
    <citation type="journal article" date="2004" name="Biochim. Biophys. Acta">
        <title>Granulin-like peptide in the mid-gut gland of the bivalve mollusk, Patinopecten yessoensis.</title>
        <authorList>
            <person name="Nara K."/>
            <person name="Matsue H."/>
            <person name="Naraoka T."/>
        </authorList>
    </citation>
    <scope>NUCLEOTIDE SEQUENCE</scope>
</reference>
<dbReference type="InterPro" id="IPR037277">
    <property type="entry name" value="Granulin_sf"/>
</dbReference>
<feature type="domain" description="Granulins" evidence="5">
    <location>
        <begin position="35"/>
        <end position="48"/>
    </location>
</feature>
<dbReference type="EMBL" id="AB167507">
    <property type="protein sequence ID" value="BAD72613.1"/>
    <property type="molecule type" value="mRNA"/>
</dbReference>
<comment type="similarity">
    <text evidence="2">Belongs to the granulin family.</text>
</comment>
<feature type="non-terminal residue" evidence="6">
    <location>
        <position position="79"/>
    </location>
</feature>
<organism evidence="6">
    <name type="scientific">Mizuhopecten yessoensis</name>
    <name type="common">Japanese scallop</name>
    <name type="synonym">Patinopecten yessoensis</name>
    <dbReference type="NCBI Taxonomy" id="6573"/>
    <lineage>
        <taxon>Eukaryota</taxon>
        <taxon>Metazoa</taxon>
        <taxon>Spiralia</taxon>
        <taxon>Lophotrochozoa</taxon>
        <taxon>Mollusca</taxon>
        <taxon>Bivalvia</taxon>
        <taxon>Autobranchia</taxon>
        <taxon>Pteriomorphia</taxon>
        <taxon>Pectinida</taxon>
        <taxon>Pectinoidea</taxon>
        <taxon>Pectinidae</taxon>
        <taxon>Mizuhopecten</taxon>
    </lineage>
</organism>
<dbReference type="SUPFAM" id="SSF57277">
    <property type="entry name" value="Granulin repeat"/>
    <property type="match status" value="1"/>
</dbReference>
<dbReference type="Pfam" id="PF00396">
    <property type="entry name" value="Granulin"/>
    <property type="match status" value="1"/>
</dbReference>
<evidence type="ECO:0000256" key="1">
    <source>
        <dbReference type="ARBA" id="ARBA00004613"/>
    </source>
</evidence>
<evidence type="ECO:0000256" key="4">
    <source>
        <dbReference type="ARBA" id="ARBA00023157"/>
    </source>
</evidence>
<evidence type="ECO:0000259" key="5">
    <source>
        <dbReference type="PROSITE" id="PS00799"/>
    </source>
</evidence>
<dbReference type="Gene3D" id="2.10.25.160">
    <property type="entry name" value="Granulin"/>
    <property type="match status" value="1"/>
</dbReference>
<dbReference type="PROSITE" id="PS00799">
    <property type="entry name" value="GRANULINS"/>
    <property type="match status" value="1"/>
</dbReference>
<dbReference type="InterPro" id="IPR000118">
    <property type="entry name" value="Granulin"/>
</dbReference>
<keyword evidence="4" id="KW-1015">Disulfide bond</keyword>
<evidence type="ECO:0000256" key="2">
    <source>
        <dbReference type="ARBA" id="ARBA00010093"/>
    </source>
</evidence>
<dbReference type="InterPro" id="IPR039036">
    <property type="entry name" value="Granulin_fam"/>
</dbReference>
<dbReference type="AlphaFoldDB" id="Q5TM01"/>
<dbReference type="GO" id="GO:0005576">
    <property type="term" value="C:extracellular region"/>
    <property type="evidence" value="ECO:0007669"/>
    <property type="project" value="UniProtKB-SubCell"/>
</dbReference>
<dbReference type="PANTHER" id="PTHR12274:SF3">
    <property type="entry name" value="PROGRANULIN"/>
    <property type="match status" value="1"/>
</dbReference>
<keyword evidence="3" id="KW-0964">Secreted</keyword>
<dbReference type="SMART" id="SM00277">
    <property type="entry name" value="GRAN"/>
    <property type="match status" value="1"/>
</dbReference>
<proteinExistence type="evidence at transcript level"/>
<comment type="subcellular location">
    <subcellularLocation>
        <location evidence="1">Secreted</location>
    </subcellularLocation>
</comment>
<name>Q5TM01_MIZYE</name>
<dbReference type="PANTHER" id="PTHR12274">
    <property type="entry name" value="GRANULIN"/>
    <property type="match status" value="1"/>
</dbReference>
<sequence length="79" mass="8202">VVCPDGKSECPSGSTCCLVGENKYGCCPQPNAVCCADGKHCCPENTKCDTGAGKCIRSNGLSMDWLEKTESRPVATLSG</sequence>
<dbReference type="OrthoDB" id="5854875at2759"/>
<protein>
    <submittedName>
        <fullName evidence="6">Granulin-like peptide</fullName>
    </submittedName>
</protein>
<accession>Q5TM01</accession>
<evidence type="ECO:0000313" key="6">
    <source>
        <dbReference type="EMBL" id="BAD72613.1"/>
    </source>
</evidence>